<protein>
    <submittedName>
        <fullName evidence="1">Uncharacterized protein</fullName>
    </submittedName>
</protein>
<dbReference type="Proteomes" id="UP000265703">
    <property type="component" value="Unassembled WGS sequence"/>
</dbReference>
<dbReference type="AlphaFoldDB" id="A0A397TP29"/>
<keyword evidence="2" id="KW-1185">Reference proteome</keyword>
<name>A0A397TP29_9GLOM</name>
<gene>
    <name evidence="1" type="ORF">C1645_812343</name>
</gene>
<dbReference type="EMBL" id="QKYT01000012">
    <property type="protein sequence ID" value="RIA98666.1"/>
    <property type="molecule type" value="Genomic_DNA"/>
</dbReference>
<dbReference type="OrthoDB" id="2440907at2759"/>
<proteinExistence type="predicted"/>
<evidence type="ECO:0000313" key="2">
    <source>
        <dbReference type="Proteomes" id="UP000265703"/>
    </source>
</evidence>
<sequence>MSKTLEGSEEPINLAMDKSRLETKRSDFVLLYTMSDLTEAERNQIIGLFKGGTTKANIIKMLGFSKTTIL</sequence>
<organism evidence="1 2">
    <name type="scientific">Glomus cerebriforme</name>
    <dbReference type="NCBI Taxonomy" id="658196"/>
    <lineage>
        <taxon>Eukaryota</taxon>
        <taxon>Fungi</taxon>
        <taxon>Fungi incertae sedis</taxon>
        <taxon>Mucoromycota</taxon>
        <taxon>Glomeromycotina</taxon>
        <taxon>Glomeromycetes</taxon>
        <taxon>Glomerales</taxon>
        <taxon>Glomeraceae</taxon>
        <taxon>Glomus</taxon>
    </lineage>
</organism>
<reference evidence="1 2" key="1">
    <citation type="submission" date="2018-06" db="EMBL/GenBank/DDBJ databases">
        <title>Comparative genomics reveals the genomic features of Rhizophagus irregularis, R. cerebriforme, R. diaphanum and Gigaspora rosea, and their symbiotic lifestyle signature.</title>
        <authorList>
            <person name="Morin E."/>
            <person name="San Clemente H."/>
            <person name="Chen E.C.H."/>
            <person name="De La Providencia I."/>
            <person name="Hainaut M."/>
            <person name="Kuo A."/>
            <person name="Kohler A."/>
            <person name="Murat C."/>
            <person name="Tang N."/>
            <person name="Roy S."/>
            <person name="Loubradou J."/>
            <person name="Henrissat B."/>
            <person name="Grigoriev I.V."/>
            <person name="Corradi N."/>
            <person name="Roux C."/>
            <person name="Martin F.M."/>
        </authorList>
    </citation>
    <scope>NUCLEOTIDE SEQUENCE [LARGE SCALE GENOMIC DNA]</scope>
    <source>
        <strain evidence="1 2">DAOM 227022</strain>
    </source>
</reference>
<evidence type="ECO:0000313" key="1">
    <source>
        <dbReference type="EMBL" id="RIA98666.1"/>
    </source>
</evidence>
<comment type="caution">
    <text evidence="1">The sequence shown here is derived from an EMBL/GenBank/DDBJ whole genome shotgun (WGS) entry which is preliminary data.</text>
</comment>
<accession>A0A397TP29</accession>